<dbReference type="SMART" id="SM01287">
    <property type="entry name" value="Rtt106"/>
    <property type="match status" value="1"/>
</dbReference>
<accession>A0A8J4C5U7</accession>
<dbReference type="AlphaFoldDB" id="A0A8J4C5U7"/>
<comment type="subcellular location">
    <subcellularLocation>
        <location evidence="9">Nucleus</location>
    </subcellularLocation>
    <subcellularLocation>
        <location evidence="9">Chromosome</location>
    </subcellularLocation>
</comment>
<comment type="function">
    <text evidence="9">Component of the FACT complex, a general chromatin factor that acts to reorganize nucleosomes. The FACT complex is involved in multiple processes that require DNA as a template such as mRNA elongation, DNA replication and DNA repair. During transcription elongation the FACT complex acts as a histone chaperone that both destabilizes and restores nucleosomal structure. It facilitates the passage of RNA polymerase II and transcription by promoting the dissociation of one histone H2A-H2B dimer from the nucleosome, then subsequently promotes the reestablishment of the nucleosome following the passage of RNA polymerase II.</text>
</comment>
<dbReference type="InterPro" id="IPR000969">
    <property type="entry name" value="SSRP1/POB3"/>
</dbReference>
<dbReference type="PRINTS" id="PR00887">
    <property type="entry name" value="SSRCOGNITION"/>
</dbReference>
<feature type="compositionally biased region" description="Acidic residues" evidence="10">
    <location>
        <begin position="332"/>
        <end position="351"/>
    </location>
</feature>
<dbReference type="GO" id="GO:0042393">
    <property type="term" value="F:histone binding"/>
    <property type="evidence" value="ECO:0007669"/>
    <property type="project" value="TreeGrafter"/>
</dbReference>
<keyword evidence="7 9" id="KW-0234">DNA repair</keyword>
<feature type="compositionally biased region" description="Basic and acidic residues" evidence="10">
    <location>
        <begin position="434"/>
        <end position="454"/>
    </location>
</feature>
<keyword evidence="4 9" id="KW-0227">DNA damage</keyword>
<evidence type="ECO:0000313" key="12">
    <source>
        <dbReference type="Proteomes" id="UP000722791"/>
    </source>
</evidence>
<name>A0A8J4C5U7_9CHLO</name>
<dbReference type="Gene3D" id="2.30.29.30">
    <property type="entry name" value="Pleckstrin-homology domain (PH domain)/Phosphotyrosine-binding domain (PTB)"/>
    <property type="match status" value="1"/>
</dbReference>
<proteinExistence type="inferred from homology"/>
<dbReference type="PANTHER" id="PTHR45849">
    <property type="entry name" value="FACT COMPLEX SUBUNIT SSRP1"/>
    <property type="match status" value="1"/>
</dbReference>
<feature type="compositionally biased region" description="Low complexity" evidence="10">
    <location>
        <begin position="372"/>
        <end position="390"/>
    </location>
</feature>
<organism evidence="11 12">
    <name type="scientific">Volvox reticuliferus</name>
    <dbReference type="NCBI Taxonomy" id="1737510"/>
    <lineage>
        <taxon>Eukaryota</taxon>
        <taxon>Viridiplantae</taxon>
        <taxon>Chlorophyta</taxon>
        <taxon>core chlorophytes</taxon>
        <taxon>Chlorophyceae</taxon>
        <taxon>CS clade</taxon>
        <taxon>Chlamydomonadales</taxon>
        <taxon>Volvocaceae</taxon>
        <taxon>Volvox</taxon>
    </lineage>
</organism>
<evidence type="ECO:0000256" key="1">
    <source>
        <dbReference type="ARBA" id="ARBA00010060"/>
    </source>
</evidence>
<gene>
    <name evidence="11" type="ORF">Vretimale_337</name>
</gene>
<keyword evidence="6 9" id="KW-0804">Transcription</keyword>
<dbReference type="GO" id="GO:0003677">
    <property type="term" value="F:DNA binding"/>
    <property type="evidence" value="ECO:0007669"/>
    <property type="project" value="InterPro"/>
</dbReference>
<dbReference type="InterPro" id="IPR013719">
    <property type="entry name" value="RTT106/SPT16-like_middle_dom"/>
</dbReference>
<keyword evidence="8 9" id="KW-0539">Nucleus</keyword>
<keyword evidence="3 9" id="KW-0235">DNA replication</keyword>
<sequence>MADARAALEQSKEGRHFLNLVGKCADDALKTELIVAGARLLTVGTRGKENALPVFDIKSSFLSLKGLSFINPRGKFDLSFSRDALCLANAKGNIIVPTGLLTHVAILDQIPQDSKKRCLMFMVLDRNGAPVMNGKQRLEVIIIQTLETDTMSATTSNGEVLDGPVVAVLCQAVGMCIPNFTNFMAPEPEKYKSARGHAAVSAVAKVNSGHLFPLPKALVFVERPAIFVPHSDILAVEFRRPQSVTFDLVLHTAPREAPGESGAGGSIQKVEFSQIDKGEMGRLQSYFANSKIKLYDPVAPPRLGNGGGAAGATAGGGAGGAGPSHGAAEVEQIGEDDDDDNDDDDDDEDFDPSLPEHLISGHPPAKRPRTDPSGSGAGPSNASGAGPSSGRCDVDMGEEEEEDEEDEESEDEESEGEDDEDELADLTDEDDLRADDVRQRVRHGDGMHATDGGRRAHLKRPRSDDDVEDEEEEDEDEDEEEED</sequence>
<dbReference type="GO" id="GO:0035101">
    <property type="term" value="C:FACT complex"/>
    <property type="evidence" value="ECO:0007669"/>
    <property type="project" value="TreeGrafter"/>
</dbReference>
<dbReference type="InterPro" id="IPR050454">
    <property type="entry name" value="RTT106/SSRP1_HistChap/FACT"/>
</dbReference>
<dbReference type="GO" id="GO:0031491">
    <property type="term" value="F:nucleosome binding"/>
    <property type="evidence" value="ECO:0007669"/>
    <property type="project" value="TreeGrafter"/>
</dbReference>
<evidence type="ECO:0000256" key="10">
    <source>
        <dbReference type="SAM" id="MobiDB-lite"/>
    </source>
</evidence>
<dbReference type="EMBL" id="BNCQ01000001">
    <property type="protein sequence ID" value="GIL94166.1"/>
    <property type="molecule type" value="Genomic_DNA"/>
</dbReference>
<evidence type="ECO:0000256" key="2">
    <source>
        <dbReference type="ARBA" id="ARBA00022454"/>
    </source>
</evidence>
<feature type="compositionally biased region" description="Acidic residues" evidence="10">
    <location>
        <begin position="395"/>
        <end position="433"/>
    </location>
</feature>
<feature type="region of interest" description="Disordered" evidence="10">
    <location>
        <begin position="306"/>
        <end position="483"/>
    </location>
</feature>
<dbReference type="InterPro" id="IPR011993">
    <property type="entry name" value="PH-like_dom_sf"/>
</dbReference>
<reference evidence="11" key="1">
    <citation type="journal article" date="2021" name="Proc. Natl. Acad. Sci. U.S.A.">
        <title>Three genomes in the algal genus Volvox reveal the fate of a haploid sex-determining region after a transition to homothallism.</title>
        <authorList>
            <person name="Yamamoto K."/>
            <person name="Hamaji T."/>
            <person name="Kawai-Toyooka H."/>
            <person name="Matsuzaki R."/>
            <person name="Takahashi F."/>
            <person name="Nishimura Y."/>
            <person name="Kawachi M."/>
            <person name="Noguchi H."/>
            <person name="Minakuchi Y."/>
            <person name="Umen J.G."/>
            <person name="Toyoda A."/>
            <person name="Nozaki H."/>
        </authorList>
    </citation>
    <scope>NUCLEOTIDE SEQUENCE</scope>
    <source>
        <strain evidence="11">NIES-3785</strain>
    </source>
</reference>
<keyword evidence="5 9" id="KW-0805">Transcription regulation</keyword>
<evidence type="ECO:0000256" key="6">
    <source>
        <dbReference type="ARBA" id="ARBA00023163"/>
    </source>
</evidence>
<evidence type="ECO:0000313" key="11">
    <source>
        <dbReference type="EMBL" id="GIL94166.1"/>
    </source>
</evidence>
<dbReference type="GO" id="GO:0006260">
    <property type="term" value="P:DNA replication"/>
    <property type="evidence" value="ECO:0007669"/>
    <property type="project" value="UniProtKB-KW"/>
</dbReference>
<comment type="similarity">
    <text evidence="1 9">Belongs to the SSRP1 family.</text>
</comment>
<dbReference type="GO" id="GO:0006281">
    <property type="term" value="P:DNA repair"/>
    <property type="evidence" value="ECO:0007669"/>
    <property type="project" value="UniProtKB-KW"/>
</dbReference>
<dbReference type="Pfam" id="PF08512">
    <property type="entry name" value="Rttp106-like_middle"/>
    <property type="match status" value="1"/>
</dbReference>
<evidence type="ECO:0000256" key="3">
    <source>
        <dbReference type="ARBA" id="ARBA00022705"/>
    </source>
</evidence>
<comment type="caution">
    <text evidence="11">The sequence shown here is derived from an EMBL/GenBank/DDBJ whole genome shotgun (WGS) entry which is preliminary data.</text>
</comment>
<dbReference type="OrthoDB" id="498543at2759"/>
<dbReference type="PANTHER" id="PTHR45849:SF1">
    <property type="entry name" value="FACT COMPLEX SUBUNIT SSRP1"/>
    <property type="match status" value="1"/>
</dbReference>
<evidence type="ECO:0000256" key="8">
    <source>
        <dbReference type="ARBA" id="ARBA00023242"/>
    </source>
</evidence>
<dbReference type="SUPFAM" id="SSF50729">
    <property type="entry name" value="PH domain-like"/>
    <property type="match status" value="1"/>
</dbReference>
<keyword evidence="2 9" id="KW-0158">Chromosome</keyword>
<evidence type="ECO:0000256" key="7">
    <source>
        <dbReference type="ARBA" id="ARBA00023204"/>
    </source>
</evidence>
<dbReference type="Gene3D" id="2.30.29.150">
    <property type="match status" value="1"/>
</dbReference>
<feature type="compositionally biased region" description="Acidic residues" evidence="10">
    <location>
        <begin position="465"/>
        <end position="483"/>
    </location>
</feature>
<evidence type="ECO:0000256" key="9">
    <source>
        <dbReference type="RuleBase" id="RU364013"/>
    </source>
</evidence>
<evidence type="ECO:0000256" key="4">
    <source>
        <dbReference type="ARBA" id="ARBA00022763"/>
    </source>
</evidence>
<feature type="compositionally biased region" description="Gly residues" evidence="10">
    <location>
        <begin position="306"/>
        <end position="323"/>
    </location>
</feature>
<dbReference type="Proteomes" id="UP000722791">
    <property type="component" value="Unassembled WGS sequence"/>
</dbReference>
<protein>
    <recommendedName>
        <fullName evidence="9">FACT complex subunit SSRP1</fullName>
    </recommendedName>
</protein>
<evidence type="ECO:0000256" key="5">
    <source>
        <dbReference type="ARBA" id="ARBA00023015"/>
    </source>
</evidence>